<reference evidence="2" key="1">
    <citation type="submission" date="2022-02" db="EMBL/GenBank/DDBJ databases">
        <authorList>
            <person name="Henning P.M."/>
            <person name="McCubbin A.G."/>
            <person name="Shore J.S."/>
        </authorList>
    </citation>
    <scope>NUCLEOTIDE SEQUENCE</scope>
    <source>
        <strain evidence="2">F60SS</strain>
        <tissue evidence="2">Leaves</tissue>
    </source>
</reference>
<comment type="caution">
    <text evidence="2">The sequence shown here is derived from an EMBL/GenBank/DDBJ whole genome shotgun (WGS) entry which is preliminary data.</text>
</comment>
<keyword evidence="3" id="KW-1185">Reference proteome</keyword>
<accession>A0A9Q0GFQ2</accession>
<dbReference type="InterPro" id="IPR036047">
    <property type="entry name" value="F-box-like_dom_sf"/>
</dbReference>
<proteinExistence type="predicted"/>
<sequence length="386" mass="43371">MSAAGGISIPLDVVTDILCNLPVKTVLRFKAVSKVWCSLIDSSSYFAHLHLSASNDDPMLVILTNEYIEKTGFVVCADFYSLDDVEDDGASSSLKQVRPRSCPFKPRNGCSIALGSCHGMLVLGSREGNLDFWNPITNQCYSTQAQAQALNQYKLVQRVDQPHGGGICEFQSYNLEANGFTTFHTLPDDHAVDHPYRQPYCFVNGALHYLAAASSDGFPSEIVALHLETLECYKLKLPIVQDEGMWRRMYIDVWVMKEYGGEWTKLFNLITYLDCGIHHSFVYPIGYSKNRDKVLLHFFFPGDFLGWYHLKQKKFIAVNIPGGPHFFGAILCLPSLVNHQSSEKLIMEPATVFFFLMQTITLLIANSNTYMSHAYSKQIATSIITK</sequence>
<protein>
    <recommendedName>
        <fullName evidence="1">F-box domain-containing protein</fullName>
    </recommendedName>
</protein>
<dbReference type="PROSITE" id="PS50181">
    <property type="entry name" value="FBOX"/>
    <property type="match status" value="1"/>
</dbReference>
<dbReference type="Pfam" id="PF00646">
    <property type="entry name" value="F-box"/>
    <property type="match status" value="1"/>
</dbReference>
<dbReference type="SMART" id="SM00256">
    <property type="entry name" value="FBOX"/>
    <property type="match status" value="1"/>
</dbReference>
<gene>
    <name evidence="2" type="ORF">Tsubulata_022660</name>
</gene>
<dbReference type="Proteomes" id="UP001141552">
    <property type="component" value="Unassembled WGS sequence"/>
</dbReference>
<reference evidence="2" key="2">
    <citation type="journal article" date="2023" name="Plants (Basel)">
        <title>Annotation of the Turnera subulata (Passifloraceae) Draft Genome Reveals the S-Locus Evolved after the Divergence of Turneroideae from Passifloroideae in a Stepwise Manner.</title>
        <authorList>
            <person name="Henning P.M."/>
            <person name="Roalson E.H."/>
            <person name="Mir W."/>
            <person name="McCubbin A.G."/>
            <person name="Shore J.S."/>
        </authorList>
    </citation>
    <scope>NUCLEOTIDE SEQUENCE</scope>
    <source>
        <strain evidence="2">F60SS</strain>
    </source>
</reference>
<dbReference type="InterPro" id="IPR001810">
    <property type="entry name" value="F-box_dom"/>
</dbReference>
<dbReference type="AlphaFoldDB" id="A0A9Q0GFQ2"/>
<dbReference type="EMBL" id="JAKUCV010000753">
    <property type="protein sequence ID" value="KAJ4848906.1"/>
    <property type="molecule type" value="Genomic_DNA"/>
</dbReference>
<dbReference type="PANTHER" id="PTHR31672">
    <property type="entry name" value="BNACNNG10540D PROTEIN"/>
    <property type="match status" value="1"/>
</dbReference>
<dbReference type="OrthoDB" id="610337at2759"/>
<dbReference type="InterPro" id="IPR050796">
    <property type="entry name" value="SCF_F-box_component"/>
</dbReference>
<dbReference type="SUPFAM" id="SSF81383">
    <property type="entry name" value="F-box domain"/>
    <property type="match status" value="1"/>
</dbReference>
<evidence type="ECO:0000259" key="1">
    <source>
        <dbReference type="PROSITE" id="PS50181"/>
    </source>
</evidence>
<evidence type="ECO:0000313" key="2">
    <source>
        <dbReference type="EMBL" id="KAJ4848906.1"/>
    </source>
</evidence>
<name>A0A9Q0GFQ2_9ROSI</name>
<organism evidence="2 3">
    <name type="scientific">Turnera subulata</name>
    <dbReference type="NCBI Taxonomy" id="218843"/>
    <lineage>
        <taxon>Eukaryota</taxon>
        <taxon>Viridiplantae</taxon>
        <taxon>Streptophyta</taxon>
        <taxon>Embryophyta</taxon>
        <taxon>Tracheophyta</taxon>
        <taxon>Spermatophyta</taxon>
        <taxon>Magnoliopsida</taxon>
        <taxon>eudicotyledons</taxon>
        <taxon>Gunneridae</taxon>
        <taxon>Pentapetalae</taxon>
        <taxon>rosids</taxon>
        <taxon>fabids</taxon>
        <taxon>Malpighiales</taxon>
        <taxon>Passifloraceae</taxon>
        <taxon>Turnera</taxon>
    </lineage>
</organism>
<feature type="domain" description="F-box" evidence="1">
    <location>
        <begin position="3"/>
        <end position="49"/>
    </location>
</feature>
<dbReference type="CDD" id="cd22157">
    <property type="entry name" value="F-box_AtFBW1-like"/>
    <property type="match status" value="1"/>
</dbReference>
<evidence type="ECO:0000313" key="3">
    <source>
        <dbReference type="Proteomes" id="UP001141552"/>
    </source>
</evidence>
<dbReference type="PANTHER" id="PTHR31672:SF13">
    <property type="entry name" value="F-BOX PROTEIN CPR30-LIKE"/>
    <property type="match status" value="1"/>
</dbReference>